<comment type="subcellular location">
    <subcellularLocation>
        <location evidence="1">Cell membrane</location>
        <topology evidence="1">Multi-pass membrane protein</topology>
    </subcellularLocation>
</comment>
<evidence type="ECO:0000313" key="9">
    <source>
        <dbReference type="Proteomes" id="UP000248745"/>
    </source>
</evidence>
<keyword evidence="3" id="KW-1003">Cell membrane</keyword>
<evidence type="ECO:0000256" key="3">
    <source>
        <dbReference type="ARBA" id="ARBA00022475"/>
    </source>
</evidence>
<dbReference type="AlphaFoldDB" id="A0A2W2AHD3"/>
<reference evidence="8 9" key="1">
    <citation type="submission" date="2018-06" db="EMBL/GenBank/DDBJ databases">
        <title>Mucibacter soli gen. nov., sp. nov., a new member of the family Chitinophagaceae producing mucin.</title>
        <authorList>
            <person name="Kim M.-K."/>
            <person name="Park S."/>
            <person name="Kim T.-S."/>
            <person name="Joung Y."/>
            <person name="Han J.-H."/>
            <person name="Kim S.B."/>
        </authorList>
    </citation>
    <scope>NUCLEOTIDE SEQUENCE [LARGE SCALE GENOMIC DNA]</scope>
    <source>
        <strain evidence="8 9">R1-15</strain>
    </source>
</reference>
<dbReference type="Pfam" id="PF07681">
    <property type="entry name" value="DoxX"/>
    <property type="match status" value="1"/>
</dbReference>
<evidence type="ECO:0000256" key="5">
    <source>
        <dbReference type="ARBA" id="ARBA00022989"/>
    </source>
</evidence>
<dbReference type="GO" id="GO:0005886">
    <property type="term" value="C:plasma membrane"/>
    <property type="evidence" value="ECO:0007669"/>
    <property type="project" value="UniProtKB-SubCell"/>
</dbReference>
<comment type="caution">
    <text evidence="8">The sequence shown here is derived from an EMBL/GenBank/DDBJ whole genome shotgun (WGS) entry which is preliminary data.</text>
</comment>
<dbReference type="EMBL" id="QKTW01000002">
    <property type="protein sequence ID" value="PZF74905.1"/>
    <property type="molecule type" value="Genomic_DNA"/>
</dbReference>
<dbReference type="InterPro" id="IPR032808">
    <property type="entry name" value="DoxX"/>
</dbReference>
<comment type="similarity">
    <text evidence="2">Belongs to the DoxX family.</text>
</comment>
<evidence type="ECO:0000256" key="7">
    <source>
        <dbReference type="SAM" id="Phobius"/>
    </source>
</evidence>
<gene>
    <name evidence="8" type="ORF">DN068_01535</name>
</gene>
<evidence type="ECO:0000256" key="2">
    <source>
        <dbReference type="ARBA" id="ARBA00006679"/>
    </source>
</evidence>
<dbReference type="Proteomes" id="UP000248745">
    <property type="component" value="Unassembled WGS sequence"/>
</dbReference>
<organism evidence="8 9">
    <name type="scientific">Taibaiella soli</name>
    <dbReference type="NCBI Taxonomy" id="1649169"/>
    <lineage>
        <taxon>Bacteria</taxon>
        <taxon>Pseudomonadati</taxon>
        <taxon>Bacteroidota</taxon>
        <taxon>Chitinophagia</taxon>
        <taxon>Chitinophagales</taxon>
        <taxon>Chitinophagaceae</taxon>
        <taxon>Taibaiella</taxon>
    </lineage>
</organism>
<dbReference type="PANTHER" id="PTHR33452">
    <property type="entry name" value="OXIDOREDUCTASE CATD-RELATED"/>
    <property type="match status" value="1"/>
</dbReference>
<proteinExistence type="inferred from homology"/>
<keyword evidence="9" id="KW-1185">Reference proteome</keyword>
<protein>
    <submittedName>
        <fullName evidence="8">DoxX family protein</fullName>
    </submittedName>
</protein>
<name>A0A2W2AHD3_9BACT</name>
<dbReference type="OrthoDB" id="1494630at2"/>
<accession>A0A2W2AHD3</accession>
<dbReference type="InterPro" id="IPR051907">
    <property type="entry name" value="DoxX-like_oxidoreductase"/>
</dbReference>
<feature type="transmembrane region" description="Helical" evidence="7">
    <location>
        <begin position="69"/>
        <end position="86"/>
    </location>
</feature>
<sequence>MKYALLIGRILFALIFLMSGPGHFSAATIGFAASKGVPMASVLVPLSGVIEIIGGLSILLGYKTKWGALLLIVFLIPVTFTLHAFWNVADPMMKQMDMAAFMKNISMLGAALMISYFGAGPVSIDNKQLVKA</sequence>
<evidence type="ECO:0000256" key="6">
    <source>
        <dbReference type="ARBA" id="ARBA00023136"/>
    </source>
</evidence>
<evidence type="ECO:0000313" key="8">
    <source>
        <dbReference type="EMBL" id="PZF74905.1"/>
    </source>
</evidence>
<evidence type="ECO:0000256" key="1">
    <source>
        <dbReference type="ARBA" id="ARBA00004651"/>
    </source>
</evidence>
<feature type="transmembrane region" description="Helical" evidence="7">
    <location>
        <begin position="98"/>
        <end position="119"/>
    </location>
</feature>
<feature type="transmembrane region" description="Helical" evidence="7">
    <location>
        <begin position="42"/>
        <end position="62"/>
    </location>
</feature>
<evidence type="ECO:0000256" key="4">
    <source>
        <dbReference type="ARBA" id="ARBA00022692"/>
    </source>
</evidence>
<dbReference type="RefSeq" id="WP_110997111.1">
    <property type="nucleotide sequence ID" value="NZ_QKTW01000002.1"/>
</dbReference>
<dbReference type="PANTHER" id="PTHR33452:SF1">
    <property type="entry name" value="INNER MEMBRANE PROTEIN YPHA-RELATED"/>
    <property type="match status" value="1"/>
</dbReference>
<keyword evidence="6 7" id="KW-0472">Membrane</keyword>
<keyword evidence="5 7" id="KW-1133">Transmembrane helix</keyword>
<keyword evidence="4 7" id="KW-0812">Transmembrane</keyword>